<dbReference type="InterPro" id="IPR029058">
    <property type="entry name" value="AB_hydrolase_fold"/>
</dbReference>
<dbReference type="InterPro" id="IPR000073">
    <property type="entry name" value="AB_hydrolase_1"/>
</dbReference>
<dbReference type="Pfam" id="PF12697">
    <property type="entry name" value="Abhydrolase_6"/>
    <property type="match status" value="1"/>
</dbReference>
<dbReference type="PANTHER" id="PTHR37017">
    <property type="entry name" value="AB HYDROLASE-1 DOMAIN-CONTAINING PROTEIN-RELATED"/>
    <property type="match status" value="1"/>
</dbReference>
<sequence length="245" mass="26755">MAEIVLVPGFWLGAWAWEEVTPELRAAGHDVYPLTLTGLGDRAAEATPDVDVYTHVDDIVRLIDDNDLRDVVLVGHSGANLPVTGAADRIPERIARIVYVDAGPLPGGMAVIDFNKPQMQEEWRKQVAEQGDGWQLPVPPFDPAADPVNLAGITDEHLTRIVKLATPQPFATATRPLNRPPVPPDAHCSVIASTFTPEQVHMLADTGNPVFEPMAAMDLRHLPTGHWPMFSRPIELASLLDEIAR</sequence>
<organism evidence="2 3">
    <name type="scientific">Streptomyces incarnatus</name>
    <dbReference type="NCBI Taxonomy" id="665007"/>
    <lineage>
        <taxon>Bacteria</taxon>
        <taxon>Bacillati</taxon>
        <taxon>Actinomycetota</taxon>
        <taxon>Actinomycetes</taxon>
        <taxon>Kitasatosporales</taxon>
        <taxon>Streptomycetaceae</taxon>
        <taxon>Streptomyces</taxon>
    </lineage>
</organism>
<dbReference type="PANTHER" id="PTHR37017:SF11">
    <property type="entry name" value="ESTERASE_LIPASE_THIOESTERASE DOMAIN-CONTAINING PROTEIN"/>
    <property type="match status" value="1"/>
</dbReference>
<feature type="domain" description="AB hydrolase-1" evidence="1">
    <location>
        <begin position="4"/>
        <end position="237"/>
    </location>
</feature>
<dbReference type="Gene3D" id="3.40.50.1820">
    <property type="entry name" value="alpha/beta hydrolase"/>
    <property type="match status" value="1"/>
</dbReference>
<name>A0ABN4GFG6_9ACTN</name>
<dbReference type="RefSeq" id="WP_208900330.1">
    <property type="nucleotide sequence ID" value="NZ_CP011497.1"/>
</dbReference>
<accession>A0ABN4GFG6</accession>
<protein>
    <submittedName>
        <fullName evidence="2">Esterase</fullName>
    </submittedName>
</protein>
<dbReference type="InterPro" id="IPR052897">
    <property type="entry name" value="Sec-Metab_Biosynth_Hydrolase"/>
</dbReference>
<dbReference type="Proteomes" id="UP000035366">
    <property type="component" value="Chromosome"/>
</dbReference>
<gene>
    <name evidence="2" type="ORF">ABB07_21775</name>
</gene>
<proteinExistence type="predicted"/>
<evidence type="ECO:0000313" key="3">
    <source>
        <dbReference type="Proteomes" id="UP000035366"/>
    </source>
</evidence>
<evidence type="ECO:0000259" key="1">
    <source>
        <dbReference type="Pfam" id="PF12697"/>
    </source>
</evidence>
<evidence type="ECO:0000313" key="2">
    <source>
        <dbReference type="EMBL" id="AKJ12560.1"/>
    </source>
</evidence>
<dbReference type="SUPFAM" id="SSF53474">
    <property type="entry name" value="alpha/beta-Hydrolases"/>
    <property type="match status" value="1"/>
</dbReference>
<keyword evidence="3" id="KW-1185">Reference proteome</keyword>
<reference evidence="2 3" key="1">
    <citation type="journal article" date="2015" name="ISME J.">
        <title>Draft Genome Sequence of Streptomyces incarnatus NRRL8089, which Produces the Nucleoside Antibiotic Sinefungin.</title>
        <authorList>
            <person name="Oshima K."/>
            <person name="Hattori M."/>
            <person name="Shimizu H."/>
            <person name="Fukuda K."/>
            <person name="Nemoto M."/>
            <person name="Inagaki K."/>
            <person name="Tamura T."/>
        </authorList>
    </citation>
    <scope>NUCLEOTIDE SEQUENCE [LARGE SCALE GENOMIC DNA]</scope>
    <source>
        <strain evidence="2 3">NRRL 8089</strain>
    </source>
</reference>
<dbReference type="EMBL" id="CP011497">
    <property type="protein sequence ID" value="AKJ12560.1"/>
    <property type="molecule type" value="Genomic_DNA"/>
</dbReference>